<keyword evidence="3" id="KW-1185">Reference proteome</keyword>
<keyword evidence="1" id="KW-1133">Transmembrane helix</keyword>
<proteinExistence type="predicted"/>
<reference evidence="3" key="1">
    <citation type="journal article" date="2019" name="Int. J. Syst. Evol. Microbiol.">
        <title>The Global Catalogue of Microorganisms (GCM) 10K type strain sequencing project: providing services to taxonomists for standard genome sequencing and annotation.</title>
        <authorList>
            <consortium name="The Broad Institute Genomics Platform"/>
            <consortium name="The Broad Institute Genome Sequencing Center for Infectious Disease"/>
            <person name="Wu L."/>
            <person name="Ma J."/>
        </authorList>
    </citation>
    <scope>NUCLEOTIDE SEQUENCE [LARGE SCALE GENOMIC DNA]</scope>
    <source>
        <strain evidence="3">CCUG 63369</strain>
    </source>
</reference>
<keyword evidence="1" id="KW-0472">Membrane</keyword>
<dbReference type="Proteomes" id="UP001596956">
    <property type="component" value="Unassembled WGS sequence"/>
</dbReference>
<gene>
    <name evidence="2" type="ORF">ACFQZU_09170</name>
</gene>
<evidence type="ECO:0000313" key="3">
    <source>
        <dbReference type="Proteomes" id="UP001596956"/>
    </source>
</evidence>
<comment type="caution">
    <text evidence="2">The sequence shown here is derived from an EMBL/GenBank/DDBJ whole genome shotgun (WGS) entry which is preliminary data.</text>
</comment>
<name>A0ABW3BDT4_9ACTN</name>
<sequence length="111" mass="11805">MIIWRGWGILTVLIAAVCCIPMGLLVESALGSEVAPFGVALGLVAAGILVFFLGQRLNAPKPGFHPQTGRQVLFRNQHTLFFIPMQYCGVVLLGAAVLVTVMSLLSALSLL</sequence>
<evidence type="ECO:0000256" key="1">
    <source>
        <dbReference type="SAM" id="Phobius"/>
    </source>
</evidence>
<accession>A0ABW3BDT4</accession>
<organism evidence="2 3">
    <name type="scientific">Streptomonospora algeriensis</name>
    <dbReference type="NCBI Taxonomy" id="995084"/>
    <lineage>
        <taxon>Bacteria</taxon>
        <taxon>Bacillati</taxon>
        <taxon>Actinomycetota</taxon>
        <taxon>Actinomycetes</taxon>
        <taxon>Streptosporangiales</taxon>
        <taxon>Nocardiopsidaceae</taxon>
        <taxon>Streptomonospora</taxon>
    </lineage>
</organism>
<feature type="transmembrane region" description="Helical" evidence="1">
    <location>
        <begin position="37"/>
        <end position="59"/>
    </location>
</feature>
<dbReference type="EMBL" id="JBHTHR010000231">
    <property type="protein sequence ID" value="MFD0801487.1"/>
    <property type="molecule type" value="Genomic_DNA"/>
</dbReference>
<evidence type="ECO:0000313" key="2">
    <source>
        <dbReference type="EMBL" id="MFD0801487.1"/>
    </source>
</evidence>
<keyword evidence="1" id="KW-0812">Transmembrane</keyword>
<protein>
    <submittedName>
        <fullName evidence="2">Uncharacterized protein</fullName>
    </submittedName>
</protein>
<feature type="transmembrane region" description="Helical" evidence="1">
    <location>
        <begin position="7"/>
        <end position="25"/>
    </location>
</feature>
<feature type="transmembrane region" description="Helical" evidence="1">
    <location>
        <begin position="80"/>
        <end position="105"/>
    </location>
</feature>